<feature type="binding site" evidence="8">
    <location>
        <position position="284"/>
    </location>
    <ligand>
        <name>L-serine</name>
        <dbReference type="ChEBI" id="CHEBI:33384"/>
    </ligand>
</feature>
<dbReference type="Pfam" id="PF00587">
    <property type="entry name" value="tRNA-synt_2b"/>
    <property type="match status" value="1"/>
</dbReference>
<dbReference type="AlphaFoldDB" id="A0A2J7R1H3"/>
<evidence type="ECO:0000256" key="5">
    <source>
        <dbReference type="ARBA" id="ARBA00022840"/>
    </source>
</evidence>
<dbReference type="EMBL" id="NEVH01008206">
    <property type="protein sequence ID" value="PNF34674.1"/>
    <property type="molecule type" value="Genomic_DNA"/>
</dbReference>
<proteinExistence type="inferred from homology"/>
<evidence type="ECO:0000256" key="7">
    <source>
        <dbReference type="ARBA" id="ARBA00031113"/>
    </source>
</evidence>
<dbReference type="InterPro" id="IPR002314">
    <property type="entry name" value="aa-tRNA-synt_IIb"/>
</dbReference>
<feature type="site" description="Important for serine binding" evidence="8">
    <location>
        <position position="384"/>
    </location>
</feature>
<evidence type="ECO:0000313" key="11">
    <source>
        <dbReference type="EMBL" id="PNF34674.1"/>
    </source>
</evidence>
<dbReference type="FunFam" id="3.30.930.10:FF:000078">
    <property type="entry name" value="Seryl-tRNA synthetase"/>
    <property type="match status" value="1"/>
</dbReference>
<name>A0A2J7R1H3_9NEOP</name>
<sequence>MRRLGATCKALGCARHVYQYKSLKSLYRGLARNVEIPEPEFDTDYLCEVKYKPEIEKNIQQRKGIGNISRVHELHNKLQTTCLSEENRRNVLEEFKKEAMQIPNKTCPLVALYGDNPKIITVTGNKTKFDFQPKEFSEITRMLHLIRTDNLSNLSGHKSYYLMGELAEMEHALMWFTVKRLLAKKFKLISVPDILPAQIIESCGMTTRGDRTQVYTLDEHLYKGEYCLSGTAEMALAGYLMNQVFHVTNLPLRLAAVSRCYRAETSGTLEERGIYRVHQFTKVEMFAVTDCDSSAMLLEEFRELQEETFAMLGLHLQTLDMPPHELGAPAFRKYDIEAWMPGRQIFGEVSSCSDCTDYQSRRLNIKYQQRGSDSLLHAHTLNGTACAIPRMLIALLETHQQADGTVTIPEALQPYMKGKVTIGCQNIPKMKFVKSKHKEQKHKNCD</sequence>
<dbReference type="STRING" id="105785.A0A2J7R1H3"/>
<dbReference type="InParanoid" id="A0A2J7R1H3"/>
<keyword evidence="6" id="KW-0030">Aminoacyl-tRNA synthetase</keyword>
<evidence type="ECO:0000256" key="2">
    <source>
        <dbReference type="ARBA" id="ARBA00012840"/>
    </source>
</evidence>
<evidence type="ECO:0000256" key="9">
    <source>
        <dbReference type="PIRSR" id="PIRSR001529-2"/>
    </source>
</evidence>
<feature type="binding site" evidence="8">
    <location>
        <position position="262"/>
    </location>
    <ligand>
        <name>L-serine</name>
        <dbReference type="ChEBI" id="CHEBI:33384"/>
    </ligand>
</feature>
<evidence type="ECO:0000259" key="10">
    <source>
        <dbReference type="PROSITE" id="PS50862"/>
    </source>
</evidence>
<dbReference type="EC" id="6.1.1.11" evidence="2"/>
<dbReference type="InterPro" id="IPR045864">
    <property type="entry name" value="aa-tRNA-synth_II/BPL/LPL"/>
</dbReference>
<dbReference type="GO" id="GO:0004828">
    <property type="term" value="F:serine-tRNA ligase activity"/>
    <property type="evidence" value="ECO:0007669"/>
    <property type="project" value="UniProtKB-EC"/>
</dbReference>
<comment type="similarity">
    <text evidence="1">Belongs to the class-II aminoacyl-tRNA synthetase family. Type-1 seryl-tRNA synthetase subfamily.</text>
</comment>
<keyword evidence="5 9" id="KW-0067">ATP-binding</keyword>
<dbReference type="Gene3D" id="3.30.930.10">
    <property type="entry name" value="Bira Bifunctional Protein, Domain 2"/>
    <property type="match status" value="1"/>
</dbReference>
<evidence type="ECO:0000256" key="4">
    <source>
        <dbReference type="ARBA" id="ARBA00022741"/>
    </source>
</evidence>
<dbReference type="NCBIfam" id="TIGR00414">
    <property type="entry name" value="serS"/>
    <property type="match status" value="1"/>
</dbReference>
<dbReference type="FunCoup" id="A0A2J7R1H3">
    <property type="interactions" value="576"/>
</dbReference>
<dbReference type="PRINTS" id="PR00981">
    <property type="entry name" value="TRNASYNTHSER"/>
</dbReference>
<dbReference type="GO" id="GO:0006434">
    <property type="term" value="P:seryl-tRNA aminoacylation"/>
    <property type="evidence" value="ECO:0007669"/>
    <property type="project" value="InterPro"/>
</dbReference>
<feature type="binding site" evidence="8">
    <location>
        <position position="382"/>
    </location>
    <ligand>
        <name>L-serine</name>
        <dbReference type="ChEBI" id="CHEBI:33384"/>
    </ligand>
</feature>
<dbReference type="OrthoDB" id="10264585at2759"/>
<gene>
    <name evidence="11" type="ORF">B7P43_G05478</name>
</gene>
<dbReference type="PROSITE" id="PS50862">
    <property type="entry name" value="AA_TRNA_LIGASE_II"/>
    <property type="match status" value="1"/>
</dbReference>
<dbReference type="PANTHER" id="PTHR11778">
    <property type="entry name" value="SERYL-TRNA SYNTHETASE"/>
    <property type="match status" value="1"/>
</dbReference>
<accession>A0A2J7R1H3</accession>
<evidence type="ECO:0000313" key="12">
    <source>
        <dbReference type="Proteomes" id="UP000235965"/>
    </source>
</evidence>
<dbReference type="GO" id="GO:0005524">
    <property type="term" value="F:ATP binding"/>
    <property type="evidence" value="ECO:0007669"/>
    <property type="project" value="UniProtKB-KW"/>
</dbReference>
<reference evidence="11 12" key="1">
    <citation type="submission" date="2017-12" db="EMBL/GenBank/DDBJ databases">
        <title>Hemimetabolous genomes reveal molecular basis of termite eusociality.</title>
        <authorList>
            <person name="Harrison M.C."/>
            <person name="Jongepier E."/>
            <person name="Robertson H.M."/>
            <person name="Arning N."/>
            <person name="Bitard-Feildel T."/>
            <person name="Chao H."/>
            <person name="Childers C.P."/>
            <person name="Dinh H."/>
            <person name="Doddapaneni H."/>
            <person name="Dugan S."/>
            <person name="Gowin J."/>
            <person name="Greiner C."/>
            <person name="Han Y."/>
            <person name="Hu H."/>
            <person name="Hughes D.S.T."/>
            <person name="Huylmans A.-K."/>
            <person name="Kemena C."/>
            <person name="Kremer L.P.M."/>
            <person name="Lee S.L."/>
            <person name="Lopez-Ezquerra A."/>
            <person name="Mallet L."/>
            <person name="Monroy-Kuhn J.M."/>
            <person name="Moser A."/>
            <person name="Murali S.C."/>
            <person name="Muzny D.M."/>
            <person name="Otani S."/>
            <person name="Piulachs M.-D."/>
            <person name="Poelchau M."/>
            <person name="Qu J."/>
            <person name="Schaub F."/>
            <person name="Wada-Katsumata A."/>
            <person name="Worley K.C."/>
            <person name="Xie Q."/>
            <person name="Ylla G."/>
            <person name="Poulsen M."/>
            <person name="Gibbs R.A."/>
            <person name="Schal C."/>
            <person name="Richards S."/>
            <person name="Belles X."/>
            <person name="Korb J."/>
            <person name="Bornberg-Bauer E."/>
        </authorList>
    </citation>
    <scope>NUCLEOTIDE SEQUENCE [LARGE SCALE GENOMIC DNA]</scope>
    <source>
        <tissue evidence="11">Whole body</tissue>
    </source>
</reference>
<organism evidence="11 12">
    <name type="scientific">Cryptotermes secundus</name>
    <dbReference type="NCBI Taxonomy" id="105785"/>
    <lineage>
        <taxon>Eukaryota</taxon>
        <taxon>Metazoa</taxon>
        <taxon>Ecdysozoa</taxon>
        <taxon>Arthropoda</taxon>
        <taxon>Hexapoda</taxon>
        <taxon>Insecta</taxon>
        <taxon>Pterygota</taxon>
        <taxon>Neoptera</taxon>
        <taxon>Polyneoptera</taxon>
        <taxon>Dictyoptera</taxon>
        <taxon>Blattodea</taxon>
        <taxon>Blattoidea</taxon>
        <taxon>Termitoidae</taxon>
        <taxon>Kalotermitidae</taxon>
        <taxon>Cryptotermitinae</taxon>
        <taxon>Cryptotermes</taxon>
    </lineage>
</organism>
<feature type="binding site" evidence="9">
    <location>
        <begin position="348"/>
        <end position="351"/>
    </location>
    <ligand>
        <name>ATP</name>
        <dbReference type="ChEBI" id="CHEBI:30616"/>
    </ligand>
</feature>
<feature type="binding site" evidence="9">
    <location>
        <begin position="262"/>
        <end position="264"/>
    </location>
    <ligand>
        <name>ATP</name>
        <dbReference type="ChEBI" id="CHEBI:30616"/>
    </ligand>
</feature>
<keyword evidence="3" id="KW-0436">Ligase</keyword>
<comment type="caution">
    <text evidence="11">The sequence shown here is derived from an EMBL/GenBank/DDBJ whole genome shotgun (WGS) entry which is preliminary data.</text>
</comment>
<protein>
    <recommendedName>
        <fullName evidence="2">serine--tRNA ligase</fullName>
        <ecNumber evidence="2">6.1.1.11</ecNumber>
    </recommendedName>
    <alternativeName>
        <fullName evidence="7">Seryl-tRNA synthetase</fullName>
    </alternativeName>
</protein>
<dbReference type="Proteomes" id="UP000235965">
    <property type="component" value="Unassembled WGS sequence"/>
</dbReference>
<dbReference type="PIRSF" id="PIRSF001529">
    <property type="entry name" value="Ser-tRNA-synth_IIa"/>
    <property type="match status" value="1"/>
</dbReference>
<evidence type="ECO:0000256" key="6">
    <source>
        <dbReference type="ARBA" id="ARBA00023146"/>
    </source>
</evidence>
<dbReference type="InterPro" id="IPR006195">
    <property type="entry name" value="aa-tRNA-synth_II"/>
</dbReference>
<dbReference type="InterPro" id="IPR002317">
    <property type="entry name" value="Ser-tRNA-ligase_type_1"/>
</dbReference>
<evidence type="ECO:0000256" key="8">
    <source>
        <dbReference type="PIRSR" id="PIRSR001529-1"/>
    </source>
</evidence>
<feature type="binding site" evidence="8">
    <location>
        <position position="231"/>
    </location>
    <ligand>
        <name>L-serine</name>
        <dbReference type="ChEBI" id="CHEBI:33384"/>
    </ligand>
</feature>
<dbReference type="SUPFAM" id="SSF55681">
    <property type="entry name" value="Class II aaRS and biotin synthetases"/>
    <property type="match status" value="1"/>
</dbReference>
<keyword evidence="4" id="KW-0547">Nucleotide-binding</keyword>
<evidence type="ECO:0000256" key="3">
    <source>
        <dbReference type="ARBA" id="ARBA00022598"/>
    </source>
</evidence>
<feature type="binding site" evidence="9">
    <location>
        <begin position="277"/>
        <end position="280"/>
    </location>
    <ligand>
        <name>ATP</name>
        <dbReference type="ChEBI" id="CHEBI:30616"/>
    </ligand>
</feature>
<feature type="domain" description="Aminoacyl-transfer RNA synthetases class-II family profile" evidence="10">
    <location>
        <begin position="179"/>
        <end position="409"/>
    </location>
</feature>
<evidence type="ECO:0000256" key="1">
    <source>
        <dbReference type="ARBA" id="ARBA00010728"/>
    </source>
</evidence>
<keyword evidence="12" id="KW-1185">Reference proteome</keyword>